<organism evidence="4 5">
    <name type="scientific">Hermanssonia centrifuga</name>
    <dbReference type="NCBI Taxonomy" id="98765"/>
    <lineage>
        <taxon>Eukaryota</taxon>
        <taxon>Fungi</taxon>
        <taxon>Dikarya</taxon>
        <taxon>Basidiomycota</taxon>
        <taxon>Agaricomycotina</taxon>
        <taxon>Agaricomycetes</taxon>
        <taxon>Polyporales</taxon>
        <taxon>Meruliaceae</taxon>
        <taxon>Hermanssonia</taxon>
    </lineage>
</organism>
<feature type="domain" description="Polyketide synthase-like phosphopantetheine-binding" evidence="3">
    <location>
        <begin position="581"/>
        <end position="665"/>
    </location>
</feature>
<evidence type="ECO:0000256" key="2">
    <source>
        <dbReference type="ARBA" id="ARBA00022553"/>
    </source>
</evidence>
<dbReference type="InterPro" id="IPR000873">
    <property type="entry name" value="AMP-dep_synth/lig_dom"/>
</dbReference>
<dbReference type="SUPFAM" id="SSF51735">
    <property type="entry name" value="NAD(P)-binding Rossmann-fold domains"/>
    <property type="match status" value="1"/>
</dbReference>
<dbReference type="InterPro" id="IPR051414">
    <property type="entry name" value="Adenylate-forming_Reductase"/>
</dbReference>
<dbReference type="InterPro" id="IPR036736">
    <property type="entry name" value="ACP-like_sf"/>
</dbReference>
<evidence type="ECO:0000313" key="5">
    <source>
        <dbReference type="Proteomes" id="UP000186601"/>
    </source>
</evidence>
<dbReference type="AlphaFoldDB" id="A0A2R6NXV5"/>
<comment type="caution">
    <text evidence="4">The sequence shown here is derived from an EMBL/GenBank/DDBJ whole genome shotgun (WGS) entry which is preliminary data.</text>
</comment>
<dbReference type="Gene3D" id="1.10.1200.10">
    <property type="entry name" value="ACP-like"/>
    <property type="match status" value="1"/>
</dbReference>
<dbReference type="EMBL" id="MLYV02000692">
    <property type="protein sequence ID" value="PSR79571.1"/>
    <property type="molecule type" value="Genomic_DNA"/>
</dbReference>
<dbReference type="Gene3D" id="3.40.50.720">
    <property type="entry name" value="NAD(P)-binding Rossmann-like Domain"/>
    <property type="match status" value="1"/>
</dbReference>
<dbReference type="OrthoDB" id="429813at2759"/>
<keyword evidence="2" id="KW-0597">Phosphoprotein</keyword>
<dbReference type="STRING" id="98765.A0A2R6NXV5"/>
<dbReference type="GO" id="GO:0031177">
    <property type="term" value="F:phosphopantetheine binding"/>
    <property type="evidence" value="ECO:0007669"/>
    <property type="project" value="InterPro"/>
</dbReference>
<dbReference type="Pfam" id="PF00501">
    <property type="entry name" value="AMP-binding"/>
    <property type="match status" value="1"/>
</dbReference>
<dbReference type="InterPro" id="IPR036291">
    <property type="entry name" value="NAD(P)-bd_dom_sf"/>
</dbReference>
<dbReference type="InterPro" id="IPR013120">
    <property type="entry name" value="FAR_NAD-bd"/>
</dbReference>
<dbReference type="InterPro" id="IPR042099">
    <property type="entry name" value="ANL_N_sf"/>
</dbReference>
<dbReference type="SUPFAM" id="SSF47336">
    <property type="entry name" value="ACP-like"/>
    <property type="match status" value="1"/>
</dbReference>
<dbReference type="InterPro" id="IPR020845">
    <property type="entry name" value="AMP-binding_CS"/>
</dbReference>
<dbReference type="Pfam" id="PF07993">
    <property type="entry name" value="NAD_binding_4"/>
    <property type="match status" value="1"/>
</dbReference>
<evidence type="ECO:0000259" key="3">
    <source>
        <dbReference type="SMART" id="SM00823"/>
    </source>
</evidence>
<proteinExistence type="predicted"/>
<dbReference type="SUPFAM" id="SSF56801">
    <property type="entry name" value="Acetyl-CoA synthetase-like"/>
    <property type="match status" value="1"/>
</dbReference>
<gene>
    <name evidence="4" type="ORF">PHLCEN_2v6982</name>
</gene>
<dbReference type="SMART" id="SM00823">
    <property type="entry name" value="PKS_PP"/>
    <property type="match status" value="1"/>
</dbReference>
<sequence length="1082" mass="117209">MTVSPLLPPYDGSTTVLPGFLDFHAEHNADLTCFVYPSQDSSSTITNISFREVAEATHRIAHVLRPGRRGPEGDVVAILVHTDAIVYSALMIGIIRAGLVPLPMSPRNSSQAICNMLAKTSCHRIIAQSSLGSLVIDVQSELAQKGFSLQVDDLSTMRAGFQDLINPSHNTNKATIAEPYPTNPSGSKKEDVVFFIHSSGSTGFPKPIPFSQKFLSQWAQSDLILGAGRRGFRWGAMTLPQFHAMGIGFQIIYPIVSGQSVSLFAPQYPAPPVVPHPQNTLEVCKLTCSTALTVVPSFLETWAHSDTAIEYLRTLQAICFGGGPLSPKAGDKLVAAGVKITTAYGGTEFGAPAYTFDEDGAQDSEIKPDADWSWLRFSKKPNLRWVPQGDGTYELQILTSEAFGLAVENLPDTRGYATSDLFVPHPTRKGLWRIVGRKDDVLVLSTGEKIVPLHQEEQITANPMIMGALMFGREREQAGILIEPNPEFAIDPTDEAALAAFRNKIWPSVEEANTPAPAFARIFKEMILVTDPSKPFPRAGKGTVIRNQATALYADAIDKLYDTVAQSSDSEGIPPPTSWSTGDIEHWIVKLAASVNDGRIPSSSQSLFEQGFDSLSATFMRNRILGVLRSAEDPSLQKAVSKISPNIVFEHPSVRELATALAGIVDPTSDTSLAPGKIAADAVALVEKYTANLPLQTGQSRSTDGVVVLLTGSTGNIGSHILAALLADNRISKVYTLNRASSTSEDRLATAFRDRDLPVALLSHPKLHSLAGDLSQDNFGLEQSTYTEIINSATHIVHNAWTVNFNHPLSAFEKQIAGVRKVVDICASSPRPVKLLFTSSVGAAGGWKSDDGLVPEKPLPNPEIAALNGYAASKYVVEQILSKAAENGLNMVSLRMGQACGSRETGAWGTTEWMPILVKSSIALGCLPDIDGLVSWVPLDAIGGLYIDLLLSEQALPQLMNVVHPRPTQWKNVLSAIGEELGGHLPFVPLDAWVHKLEAYASEPTKQDLDNIPAIKLLTFFRGMATTSTSDKVAANVEAGGMPMFETIQLQRSSLTMRQIPSLDDENARVWVRYWRKRGYIQ</sequence>
<dbReference type="PANTHER" id="PTHR43439:SF2">
    <property type="entry name" value="ENZYME, PUTATIVE (JCVI)-RELATED"/>
    <property type="match status" value="1"/>
</dbReference>
<keyword evidence="5" id="KW-1185">Reference proteome</keyword>
<dbReference type="InterPro" id="IPR020806">
    <property type="entry name" value="PKS_PP-bd"/>
</dbReference>
<dbReference type="PANTHER" id="PTHR43439">
    <property type="entry name" value="PHENYLACETATE-COENZYME A LIGASE"/>
    <property type="match status" value="1"/>
</dbReference>
<evidence type="ECO:0000256" key="1">
    <source>
        <dbReference type="ARBA" id="ARBA00022450"/>
    </source>
</evidence>
<name>A0A2R6NXV5_9APHY</name>
<dbReference type="PROSITE" id="PS00455">
    <property type="entry name" value="AMP_BINDING"/>
    <property type="match status" value="1"/>
</dbReference>
<evidence type="ECO:0000313" key="4">
    <source>
        <dbReference type="EMBL" id="PSR79571.1"/>
    </source>
</evidence>
<dbReference type="Proteomes" id="UP000186601">
    <property type="component" value="Unassembled WGS sequence"/>
</dbReference>
<keyword evidence="1" id="KW-0596">Phosphopantetheine</keyword>
<dbReference type="Gene3D" id="3.40.50.12780">
    <property type="entry name" value="N-terminal domain of ligase-like"/>
    <property type="match status" value="1"/>
</dbReference>
<dbReference type="Pfam" id="PF23562">
    <property type="entry name" value="AMP-binding_C_3"/>
    <property type="match status" value="1"/>
</dbReference>
<protein>
    <recommendedName>
        <fullName evidence="3">Polyketide synthase-like phosphopantetheine-binding domain-containing protein</fullName>
    </recommendedName>
</protein>
<reference evidence="4 5" key="1">
    <citation type="submission" date="2018-02" db="EMBL/GenBank/DDBJ databases">
        <title>Genome sequence of the basidiomycete white-rot fungus Phlebia centrifuga.</title>
        <authorList>
            <person name="Granchi Z."/>
            <person name="Peng M."/>
            <person name="de Vries R.P."/>
            <person name="Hilden K."/>
            <person name="Makela M.R."/>
            <person name="Grigoriev I."/>
            <person name="Riley R."/>
        </authorList>
    </citation>
    <scope>NUCLEOTIDE SEQUENCE [LARGE SCALE GENOMIC DNA]</scope>
    <source>
        <strain evidence="4 5">FBCC195</strain>
    </source>
</reference>
<accession>A0A2R6NXV5</accession>